<reference evidence="1 2" key="1">
    <citation type="submission" date="2018-05" db="EMBL/GenBank/DDBJ databases">
        <title>Complete Genome Sequence of Methylobacterium sp. 17Sr1-43.</title>
        <authorList>
            <person name="Srinivasan S."/>
        </authorList>
    </citation>
    <scope>NUCLEOTIDE SEQUENCE [LARGE SCALE GENOMIC DNA]</scope>
    <source>
        <strain evidence="1 2">17Sr1-43</strain>
    </source>
</reference>
<dbReference type="RefSeq" id="WP_109951138.1">
    <property type="nucleotide sequence ID" value="NZ_CP029551.1"/>
</dbReference>
<proteinExistence type="predicted"/>
<dbReference type="EMBL" id="CP029551">
    <property type="protein sequence ID" value="AWN36028.1"/>
    <property type="molecule type" value="Genomic_DNA"/>
</dbReference>
<dbReference type="KEGG" id="meti:DK427_10065"/>
<dbReference type="OrthoDB" id="7999200at2"/>
<organism evidence="1 2">
    <name type="scientific">Methylobacterium radiodurans</name>
    <dbReference type="NCBI Taxonomy" id="2202828"/>
    <lineage>
        <taxon>Bacteria</taxon>
        <taxon>Pseudomonadati</taxon>
        <taxon>Pseudomonadota</taxon>
        <taxon>Alphaproteobacteria</taxon>
        <taxon>Hyphomicrobiales</taxon>
        <taxon>Methylobacteriaceae</taxon>
        <taxon>Methylobacterium</taxon>
    </lineage>
</organism>
<evidence type="ECO:0000313" key="2">
    <source>
        <dbReference type="Proteomes" id="UP000246058"/>
    </source>
</evidence>
<sequence>MDPSPSSATAEIDRYIEEGRRLMARAEAGYRALAEQGAPEGHLLMAGRTITAMNRVQATLLRQRATLQQAVEAAQAPAVILVARPPRPWWALVGRLRSEARPS</sequence>
<gene>
    <name evidence="1" type="ORF">DK427_10065</name>
</gene>
<accession>A0A2U8VRC7</accession>
<protein>
    <submittedName>
        <fullName evidence="1">Uncharacterized protein</fullName>
    </submittedName>
</protein>
<keyword evidence="2" id="KW-1185">Reference proteome</keyword>
<dbReference type="Proteomes" id="UP000246058">
    <property type="component" value="Chromosome"/>
</dbReference>
<evidence type="ECO:0000313" key="1">
    <source>
        <dbReference type="EMBL" id="AWN36028.1"/>
    </source>
</evidence>
<name>A0A2U8VRC7_9HYPH</name>
<dbReference type="AlphaFoldDB" id="A0A2U8VRC7"/>